<dbReference type="Gene3D" id="3.90.320.10">
    <property type="match status" value="1"/>
</dbReference>
<evidence type="ECO:0000256" key="15">
    <source>
        <dbReference type="PROSITE-ProRule" id="PRU00560"/>
    </source>
</evidence>
<comment type="similarity">
    <text evidence="1">Belongs to the helicase family. UvrD subfamily.</text>
</comment>
<dbReference type="InterPro" id="IPR014017">
    <property type="entry name" value="DNA_helicase_UvrD-like_C"/>
</dbReference>
<dbReference type="PROSITE" id="PS51217">
    <property type="entry name" value="UVRD_HELICASE_CTER"/>
    <property type="match status" value="1"/>
</dbReference>
<dbReference type="GO" id="GO:0043138">
    <property type="term" value="F:3'-5' DNA helicase activity"/>
    <property type="evidence" value="ECO:0007669"/>
    <property type="project" value="UniProtKB-EC"/>
</dbReference>
<keyword evidence="20" id="KW-1185">Reference proteome</keyword>
<evidence type="ECO:0000256" key="2">
    <source>
        <dbReference type="ARBA" id="ARBA00022722"/>
    </source>
</evidence>
<feature type="region of interest" description="Disordered" evidence="16">
    <location>
        <begin position="385"/>
        <end position="408"/>
    </location>
</feature>
<dbReference type="SUPFAM" id="SSF52540">
    <property type="entry name" value="P-loop containing nucleoside triphosphate hydrolases"/>
    <property type="match status" value="1"/>
</dbReference>
<keyword evidence="5 15" id="KW-0378">Hydrolase</keyword>
<feature type="binding site" evidence="15">
    <location>
        <begin position="39"/>
        <end position="46"/>
    </location>
    <ligand>
        <name>ATP</name>
        <dbReference type="ChEBI" id="CHEBI:30616"/>
    </ligand>
</feature>
<dbReference type="InterPro" id="IPR014016">
    <property type="entry name" value="UvrD-like_ATP-bd"/>
</dbReference>
<sequence>MAEISPRLLAQILQGPDRRPNDQQVAATAAPPGPMLVVAGAGAGKTETMASRVLWLVANGYVDPDEVLGLTFTRKAAQELSHRIRHQLRTLAGSPKIRDLDPSGELREKLTTQQPTVLTYDSYAGQLIRQYGLLVPVEPDARLITEAELYALAHRVVTDYTGALTTTNEVPWVTETVLKLATEMDNALLDEDTVAERTQLFIDTAHELPKRQSNRKNSPEFPSDLRKWLNCQQLRLDLLPVVRALKNTLRDEGLVTFNEQMSVAARLVSQRPLVADSQRRRYRVVMLDEYQDTSHAQRILLSHLYGTPEGVEREVDESLTVTAVGDPMQAIYGWRGATVENLEEFVNDFPRRADTARRQELTTSWRNPGDVLEMANDVSEGVFFPNGETAGRQRPVAKLEPREDAGPGEVSLAHYESEKEEISAIADVMEHHFHATHDAGKPFTGAVLVRKNKQSQPIAQELAARGIPYEIVGLGGLLTMPEVADIVAIATMLIRPGNSQAALRILSGPLVGLGMKDLTALVERARNLSGRKERTVLPDDPTERLLTQLDEVTQDPPEQMAGLGDAVADIGEPERYSPAGLRRLQELSAKLRHLRTTSLAKSLPDLFADIETVFDIRTEILSRPDAVERGGAVHLDKLLSTVAAYHGDSLAGLLDYFELAKEHENGLEPGEVTVREDRVQILTAHKAKGLQWDVVAVAHADKATYTSLTETYLTKPYLVPPADAGERYEEAGDRKDFTDGGKEWIETVKAEQAEEAARLFYVAMTRTERVLSITASGKEPYAPFAQLKEKFPQVVTHWAVAAEKTTDKEEPKTGLFPALDVDEDTGAGAAFVRSALEELPAASRGETFDFWEREVDALIEEHEALSAPVVEVEIPGDLTATDMVNLSADREQFARRSRRPVPFKPNAYAKRGTAFHQWLEDRFGAQSLLDEDQLPGIGEPDLDDEQVAELKDAFLRSPWAQRTPTYVEYPFEVAIGTTMVRGRMDAIFRQPDGSWLIVDWKTGRPPVGEQKRSAEMQLAVYREAWRRIVGEDVPVDAEFYYVLHDQRLKPDDLYDGERLKEMLSLSAEGEKR</sequence>
<evidence type="ECO:0000256" key="12">
    <source>
        <dbReference type="ARBA" id="ARBA00034617"/>
    </source>
</evidence>
<keyword evidence="8 15" id="KW-0067">ATP-binding</keyword>
<dbReference type="AlphaFoldDB" id="A0A2U1T4Z1"/>
<dbReference type="PANTHER" id="PTHR11070">
    <property type="entry name" value="UVRD / RECB / PCRA DNA HELICASE FAMILY MEMBER"/>
    <property type="match status" value="1"/>
</dbReference>
<dbReference type="Pfam" id="PF12705">
    <property type="entry name" value="PDDEXK_1"/>
    <property type="match status" value="1"/>
</dbReference>
<dbReference type="PROSITE" id="PS51198">
    <property type="entry name" value="UVRD_HELICASE_ATP_BIND"/>
    <property type="match status" value="1"/>
</dbReference>
<feature type="domain" description="UvrD-like helicase ATP-binding" evidence="17">
    <location>
        <begin position="18"/>
        <end position="368"/>
    </location>
</feature>
<feature type="domain" description="UvrD-like helicase C-terminal" evidence="18">
    <location>
        <begin position="379"/>
        <end position="689"/>
    </location>
</feature>
<reference evidence="20" key="1">
    <citation type="submission" date="2018-04" db="EMBL/GenBank/DDBJ databases">
        <authorList>
            <person name="Liu S."/>
            <person name="Wang Z."/>
            <person name="Li J."/>
        </authorList>
    </citation>
    <scope>NUCLEOTIDE SEQUENCE [LARGE SCALE GENOMIC DNA]</scope>
    <source>
        <strain evidence="20">2189</strain>
    </source>
</reference>
<dbReference type="InterPro" id="IPR000212">
    <property type="entry name" value="DNA_helicase_UvrD/REP"/>
</dbReference>
<keyword evidence="9" id="KW-0238">DNA-binding</keyword>
<name>A0A2U1T4Z1_9CORY</name>
<evidence type="ECO:0000256" key="11">
    <source>
        <dbReference type="ARBA" id="ARBA00023235"/>
    </source>
</evidence>
<comment type="catalytic activity">
    <reaction evidence="12">
        <text>Couples ATP hydrolysis with the unwinding of duplex DNA by translocating in the 3'-5' direction.</text>
        <dbReference type="EC" id="5.6.2.4"/>
    </reaction>
</comment>
<dbReference type="InterPro" id="IPR011335">
    <property type="entry name" value="Restrct_endonuc-II-like"/>
</dbReference>
<dbReference type="Gene3D" id="3.40.50.300">
    <property type="entry name" value="P-loop containing nucleotide triphosphate hydrolases"/>
    <property type="match status" value="3"/>
</dbReference>
<proteinExistence type="inferred from homology"/>
<evidence type="ECO:0000256" key="5">
    <source>
        <dbReference type="ARBA" id="ARBA00022801"/>
    </source>
</evidence>
<dbReference type="KEGG" id="cyz:C3B44_02860"/>
<dbReference type="EMBL" id="QEEZ01000019">
    <property type="protein sequence ID" value="PWC01076.1"/>
    <property type="molecule type" value="Genomic_DNA"/>
</dbReference>
<evidence type="ECO:0000256" key="3">
    <source>
        <dbReference type="ARBA" id="ARBA00022741"/>
    </source>
</evidence>
<dbReference type="InterPro" id="IPR011604">
    <property type="entry name" value="PDDEXK-like_dom_sf"/>
</dbReference>
<evidence type="ECO:0000256" key="13">
    <source>
        <dbReference type="ARBA" id="ARBA00034808"/>
    </source>
</evidence>
<dbReference type="InterPro" id="IPR027417">
    <property type="entry name" value="P-loop_NTPase"/>
</dbReference>
<gene>
    <name evidence="19" type="ORF">DF222_09305</name>
</gene>
<keyword evidence="4" id="KW-0227">DNA damage</keyword>
<dbReference type="SUPFAM" id="SSF52980">
    <property type="entry name" value="Restriction endonuclease-like"/>
    <property type="match status" value="1"/>
</dbReference>
<evidence type="ECO:0000259" key="18">
    <source>
        <dbReference type="PROSITE" id="PS51217"/>
    </source>
</evidence>
<comment type="catalytic activity">
    <reaction evidence="14">
        <text>ATP + H2O = ADP + phosphate + H(+)</text>
        <dbReference type="Rhea" id="RHEA:13065"/>
        <dbReference type="ChEBI" id="CHEBI:15377"/>
        <dbReference type="ChEBI" id="CHEBI:15378"/>
        <dbReference type="ChEBI" id="CHEBI:30616"/>
        <dbReference type="ChEBI" id="CHEBI:43474"/>
        <dbReference type="ChEBI" id="CHEBI:456216"/>
        <dbReference type="EC" id="5.6.2.4"/>
    </reaction>
</comment>
<dbReference type="Pfam" id="PF00580">
    <property type="entry name" value="UvrD-helicase"/>
    <property type="match status" value="1"/>
</dbReference>
<keyword evidence="7" id="KW-0269">Exonuclease</keyword>
<evidence type="ECO:0000256" key="4">
    <source>
        <dbReference type="ARBA" id="ARBA00022763"/>
    </source>
</evidence>
<dbReference type="GO" id="GO:0000725">
    <property type="term" value="P:recombinational repair"/>
    <property type="evidence" value="ECO:0007669"/>
    <property type="project" value="TreeGrafter"/>
</dbReference>
<dbReference type="GO" id="GO:0033202">
    <property type="term" value="C:DNA helicase complex"/>
    <property type="evidence" value="ECO:0007669"/>
    <property type="project" value="TreeGrafter"/>
</dbReference>
<keyword evidence="11" id="KW-0413">Isomerase</keyword>
<keyword evidence="10" id="KW-0234">DNA repair</keyword>
<keyword evidence="3 15" id="KW-0547">Nucleotide-binding</keyword>
<dbReference type="EC" id="5.6.2.4" evidence="13"/>
<dbReference type="OrthoDB" id="4812256at2"/>
<evidence type="ECO:0000256" key="9">
    <source>
        <dbReference type="ARBA" id="ARBA00023125"/>
    </source>
</evidence>
<dbReference type="Gene3D" id="1.10.10.160">
    <property type="match status" value="1"/>
</dbReference>
<dbReference type="GO" id="GO:0003677">
    <property type="term" value="F:DNA binding"/>
    <property type="evidence" value="ECO:0007669"/>
    <property type="project" value="UniProtKB-KW"/>
</dbReference>
<keyword evidence="6 15" id="KW-0347">Helicase</keyword>
<dbReference type="PANTHER" id="PTHR11070:SF55">
    <property type="entry name" value="DNA 3'-5' HELICASE"/>
    <property type="match status" value="1"/>
</dbReference>
<evidence type="ECO:0000256" key="1">
    <source>
        <dbReference type="ARBA" id="ARBA00009922"/>
    </source>
</evidence>
<dbReference type="Gene3D" id="1.10.486.10">
    <property type="entry name" value="PCRA, domain 4"/>
    <property type="match status" value="1"/>
</dbReference>
<dbReference type="InterPro" id="IPR013986">
    <property type="entry name" value="DExx_box_DNA_helicase_dom_sf"/>
</dbReference>
<keyword evidence="2" id="KW-0540">Nuclease</keyword>
<evidence type="ECO:0000313" key="19">
    <source>
        <dbReference type="EMBL" id="PWC01076.1"/>
    </source>
</evidence>
<evidence type="ECO:0000256" key="7">
    <source>
        <dbReference type="ARBA" id="ARBA00022839"/>
    </source>
</evidence>
<evidence type="ECO:0000313" key="20">
    <source>
        <dbReference type="Proteomes" id="UP000244989"/>
    </source>
</evidence>
<evidence type="ECO:0000256" key="10">
    <source>
        <dbReference type="ARBA" id="ARBA00023204"/>
    </source>
</evidence>
<dbReference type="GO" id="GO:0004527">
    <property type="term" value="F:exonuclease activity"/>
    <property type="evidence" value="ECO:0007669"/>
    <property type="project" value="UniProtKB-KW"/>
</dbReference>
<accession>A0A2U1T4Z1</accession>
<protein>
    <recommendedName>
        <fullName evidence="13">DNA 3'-5' helicase</fullName>
        <ecNumber evidence="13">5.6.2.4</ecNumber>
    </recommendedName>
</protein>
<dbReference type="Pfam" id="PF13361">
    <property type="entry name" value="UvrD_C"/>
    <property type="match status" value="1"/>
</dbReference>
<dbReference type="GO" id="GO:0005829">
    <property type="term" value="C:cytosol"/>
    <property type="evidence" value="ECO:0007669"/>
    <property type="project" value="TreeGrafter"/>
</dbReference>
<dbReference type="CDD" id="cd17932">
    <property type="entry name" value="DEXQc_UvrD"/>
    <property type="match status" value="1"/>
</dbReference>
<dbReference type="Proteomes" id="UP000244989">
    <property type="component" value="Unassembled WGS sequence"/>
</dbReference>
<evidence type="ECO:0000259" key="17">
    <source>
        <dbReference type="PROSITE" id="PS51198"/>
    </source>
</evidence>
<evidence type="ECO:0000256" key="6">
    <source>
        <dbReference type="ARBA" id="ARBA00022806"/>
    </source>
</evidence>
<dbReference type="RefSeq" id="WP_108431046.1">
    <property type="nucleotide sequence ID" value="NZ_CP026947.1"/>
</dbReference>
<evidence type="ECO:0000256" key="16">
    <source>
        <dbReference type="SAM" id="MobiDB-lite"/>
    </source>
</evidence>
<dbReference type="InterPro" id="IPR038726">
    <property type="entry name" value="PDDEXK_AddAB-type"/>
</dbReference>
<organism evidence="19 20">
    <name type="scientific">Corynebacterium yudongzhengii</name>
    <dbReference type="NCBI Taxonomy" id="2080740"/>
    <lineage>
        <taxon>Bacteria</taxon>
        <taxon>Bacillati</taxon>
        <taxon>Actinomycetota</taxon>
        <taxon>Actinomycetes</taxon>
        <taxon>Mycobacteriales</taxon>
        <taxon>Corynebacteriaceae</taxon>
        <taxon>Corynebacterium</taxon>
    </lineage>
</organism>
<evidence type="ECO:0000256" key="14">
    <source>
        <dbReference type="ARBA" id="ARBA00048988"/>
    </source>
</evidence>
<evidence type="ECO:0000256" key="8">
    <source>
        <dbReference type="ARBA" id="ARBA00022840"/>
    </source>
</evidence>
<comment type="caution">
    <text evidence="19">The sequence shown here is derived from an EMBL/GenBank/DDBJ whole genome shotgun (WGS) entry which is preliminary data.</text>
</comment>
<dbReference type="GO" id="GO:0005524">
    <property type="term" value="F:ATP binding"/>
    <property type="evidence" value="ECO:0007669"/>
    <property type="project" value="UniProtKB-UniRule"/>
</dbReference>